<dbReference type="GO" id="GO:0043709">
    <property type="term" value="P:cell adhesion involved in single-species biofilm formation"/>
    <property type="evidence" value="ECO:0007669"/>
    <property type="project" value="TreeGrafter"/>
</dbReference>
<organism evidence="6 7">
    <name type="scientific">Stakelama sediminis</name>
    <dbReference type="NCBI Taxonomy" id="463200"/>
    <lineage>
        <taxon>Bacteria</taxon>
        <taxon>Pseudomonadati</taxon>
        <taxon>Pseudomonadota</taxon>
        <taxon>Alphaproteobacteria</taxon>
        <taxon>Sphingomonadales</taxon>
        <taxon>Sphingomonadaceae</taxon>
        <taxon>Stakelama</taxon>
    </lineage>
</organism>
<dbReference type="InterPro" id="IPR000160">
    <property type="entry name" value="GGDEF_dom"/>
</dbReference>
<feature type="chain" id="PRO_5032841425" description="diguanylate cyclase" evidence="4">
    <location>
        <begin position="31"/>
        <end position="584"/>
    </location>
</feature>
<feature type="domain" description="GGDEF" evidence="5">
    <location>
        <begin position="434"/>
        <end position="567"/>
    </location>
</feature>
<dbReference type="GO" id="GO:0052621">
    <property type="term" value="F:diguanylate cyclase activity"/>
    <property type="evidence" value="ECO:0007669"/>
    <property type="project" value="UniProtKB-EC"/>
</dbReference>
<dbReference type="Pfam" id="PF00990">
    <property type="entry name" value="GGDEF"/>
    <property type="match status" value="1"/>
</dbReference>
<dbReference type="FunFam" id="3.30.70.270:FF:000001">
    <property type="entry name" value="Diguanylate cyclase domain protein"/>
    <property type="match status" value="1"/>
</dbReference>
<dbReference type="EC" id="2.7.7.65" evidence="1"/>
<feature type="transmembrane region" description="Helical" evidence="3">
    <location>
        <begin position="334"/>
        <end position="356"/>
    </location>
</feature>
<feature type="transmembrane region" description="Helical" evidence="3">
    <location>
        <begin position="362"/>
        <end position="383"/>
    </location>
</feature>
<feature type="signal peptide" evidence="4">
    <location>
        <begin position="1"/>
        <end position="30"/>
    </location>
</feature>
<keyword evidence="3" id="KW-1133">Transmembrane helix</keyword>
<dbReference type="Proteomes" id="UP000554342">
    <property type="component" value="Unassembled WGS sequence"/>
</dbReference>
<evidence type="ECO:0000256" key="3">
    <source>
        <dbReference type="SAM" id="Phobius"/>
    </source>
</evidence>
<accession>A0A840YWY1</accession>
<gene>
    <name evidence="6" type="ORF">FHR23_001060</name>
</gene>
<feature type="transmembrane region" description="Helical" evidence="3">
    <location>
        <begin position="172"/>
        <end position="192"/>
    </location>
</feature>
<dbReference type="InterPro" id="IPR050469">
    <property type="entry name" value="Diguanylate_Cyclase"/>
</dbReference>
<feature type="transmembrane region" description="Helical" evidence="3">
    <location>
        <begin position="273"/>
        <end position="290"/>
    </location>
</feature>
<name>A0A840YWY1_9SPHN</name>
<dbReference type="SMART" id="SM00267">
    <property type="entry name" value="GGDEF"/>
    <property type="match status" value="1"/>
</dbReference>
<proteinExistence type="predicted"/>
<comment type="caution">
    <text evidence="6">The sequence shown here is derived from an EMBL/GenBank/DDBJ whole genome shotgun (WGS) entry which is preliminary data.</text>
</comment>
<dbReference type="PANTHER" id="PTHR45138:SF9">
    <property type="entry name" value="DIGUANYLATE CYCLASE DGCM-RELATED"/>
    <property type="match status" value="1"/>
</dbReference>
<evidence type="ECO:0000313" key="7">
    <source>
        <dbReference type="Proteomes" id="UP000554342"/>
    </source>
</evidence>
<evidence type="ECO:0000256" key="2">
    <source>
        <dbReference type="ARBA" id="ARBA00034247"/>
    </source>
</evidence>
<dbReference type="CDD" id="cd01949">
    <property type="entry name" value="GGDEF"/>
    <property type="match status" value="1"/>
</dbReference>
<dbReference type="SUPFAM" id="SSF55073">
    <property type="entry name" value="Nucleotide cyclase"/>
    <property type="match status" value="1"/>
</dbReference>
<feature type="transmembrane region" description="Helical" evidence="3">
    <location>
        <begin position="204"/>
        <end position="225"/>
    </location>
</feature>
<dbReference type="PANTHER" id="PTHR45138">
    <property type="entry name" value="REGULATORY COMPONENTS OF SENSORY TRANSDUCTION SYSTEM"/>
    <property type="match status" value="1"/>
</dbReference>
<dbReference type="GO" id="GO:1902201">
    <property type="term" value="P:negative regulation of bacterial-type flagellum-dependent cell motility"/>
    <property type="evidence" value="ECO:0007669"/>
    <property type="project" value="TreeGrafter"/>
</dbReference>
<dbReference type="RefSeq" id="WP_184001827.1">
    <property type="nucleotide sequence ID" value="NZ_BAABIF010000004.1"/>
</dbReference>
<comment type="catalytic activity">
    <reaction evidence="2">
        <text>2 GTP = 3',3'-c-di-GMP + 2 diphosphate</text>
        <dbReference type="Rhea" id="RHEA:24898"/>
        <dbReference type="ChEBI" id="CHEBI:33019"/>
        <dbReference type="ChEBI" id="CHEBI:37565"/>
        <dbReference type="ChEBI" id="CHEBI:58805"/>
        <dbReference type="EC" id="2.7.7.65"/>
    </reaction>
</comment>
<dbReference type="GO" id="GO:0005886">
    <property type="term" value="C:plasma membrane"/>
    <property type="evidence" value="ECO:0007669"/>
    <property type="project" value="TreeGrafter"/>
</dbReference>
<keyword evidence="4" id="KW-0732">Signal</keyword>
<feature type="transmembrane region" description="Helical" evidence="3">
    <location>
        <begin position="237"/>
        <end position="261"/>
    </location>
</feature>
<dbReference type="AlphaFoldDB" id="A0A840YWY1"/>
<keyword evidence="3" id="KW-0812">Transmembrane</keyword>
<reference evidence="6 7" key="1">
    <citation type="submission" date="2020-08" db="EMBL/GenBank/DDBJ databases">
        <title>Genomic Encyclopedia of Type Strains, Phase IV (KMG-IV): sequencing the most valuable type-strain genomes for metagenomic binning, comparative biology and taxonomic classification.</title>
        <authorList>
            <person name="Goeker M."/>
        </authorList>
    </citation>
    <scope>NUCLEOTIDE SEQUENCE [LARGE SCALE GENOMIC DNA]</scope>
    <source>
        <strain evidence="6 7">DSM 27203</strain>
    </source>
</reference>
<evidence type="ECO:0000259" key="5">
    <source>
        <dbReference type="PROSITE" id="PS50887"/>
    </source>
</evidence>
<dbReference type="EMBL" id="JACIJI010000001">
    <property type="protein sequence ID" value="MBB5718153.1"/>
    <property type="molecule type" value="Genomic_DNA"/>
</dbReference>
<dbReference type="InterPro" id="IPR029787">
    <property type="entry name" value="Nucleotide_cyclase"/>
</dbReference>
<dbReference type="InterPro" id="IPR043128">
    <property type="entry name" value="Rev_trsase/Diguanyl_cyclase"/>
</dbReference>
<evidence type="ECO:0000256" key="4">
    <source>
        <dbReference type="SAM" id="SignalP"/>
    </source>
</evidence>
<sequence>MTGKWGIVRLRIRGLVLFAALLCVGCPALAAAHQRWLDGDFCHAVSTISAEVPPDSAFQCHGKPTGYQHGSLWLRVDPQRLGLNLRDLTLVVGNSRFDRLAVRFSYADGQVRQEQVRGGDFGSYWRPGGQIAFQVPKRDVPLTAITLRFDRLASADLLRIRLADNGTSDVQFAALATAVGAALMLLLIGAIYNASLAIAIRAPFSAWQSAWAACLFIWGAVWAQLHLFLFPSLAGSFSAQLCTGLSCLAITLATMSAVTALKRDHVPALLRRTTLLMGIAIGILGIPLSFMRTGPIMLMDTFLSLLILADLIAVAVCLTLAWRAGSSEARSFAGAWALPMIVLASTTFISTDHLFWGGGSQLLVLFAAAWQTIWLSIAVSFTYGRLRIERDHALRAEAQAHELARRDPLTGLRNRRGFMEAVTPMLEQSAANGTAVALILLDVDRFKRVNDQYGHDAGDQVLTTIALRLKQWEGELCTVARLGGEEFAVMLPDLEPIALAHFAENVRREIAACDHSATLGADVIITVSIGIARMNGAADFRTLYQQADEALYAAKHQGRNQVAATTMIQADSPGFVESPLVASR</sequence>
<dbReference type="PROSITE" id="PS50887">
    <property type="entry name" value="GGDEF"/>
    <property type="match status" value="1"/>
</dbReference>
<feature type="transmembrane region" description="Helical" evidence="3">
    <location>
        <begin position="302"/>
        <end position="322"/>
    </location>
</feature>
<evidence type="ECO:0000313" key="6">
    <source>
        <dbReference type="EMBL" id="MBB5718153.1"/>
    </source>
</evidence>
<dbReference type="NCBIfam" id="TIGR00254">
    <property type="entry name" value="GGDEF"/>
    <property type="match status" value="1"/>
</dbReference>
<keyword evidence="7" id="KW-1185">Reference proteome</keyword>
<protein>
    <recommendedName>
        <fullName evidence="1">diguanylate cyclase</fullName>
        <ecNumber evidence="1">2.7.7.65</ecNumber>
    </recommendedName>
</protein>
<keyword evidence="3" id="KW-0472">Membrane</keyword>
<dbReference type="Gene3D" id="3.30.70.270">
    <property type="match status" value="1"/>
</dbReference>
<evidence type="ECO:0000256" key="1">
    <source>
        <dbReference type="ARBA" id="ARBA00012528"/>
    </source>
</evidence>